<dbReference type="PANTHER" id="PTHR43798:SF33">
    <property type="entry name" value="HYDROLASE, PUTATIVE (AFU_ORTHOLOGUE AFUA_2G14860)-RELATED"/>
    <property type="match status" value="1"/>
</dbReference>
<dbReference type="InterPro" id="IPR029058">
    <property type="entry name" value="AB_hydrolase_fold"/>
</dbReference>
<evidence type="ECO:0000259" key="1">
    <source>
        <dbReference type="Pfam" id="PF00561"/>
    </source>
</evidence>
<dbReference type="Pfam" id="PF00561">
    <property type="entry name" value="Abhydrolase_1"/>
    <property type="match status" value="1"/>
</dbReference>
<feature type="domain" description="AB hydrolase-1" evidence="1">
    <location>
        <begin position="63"/>
        <end position="329"/>
    </location>
</feature>
<dbReference type="PANTHER" id="PTHR43798">
    <property type="entry name" value="MONOACYLGLYCEROL LIPASE"/>
    <property type="match status" value="1"/>
</dbReference>
<sequence>MMIPETSELYSYKNKVTNATWPRFRGSVVLKQPSNNAEDYQLKIVYRTYKRKNQIESGKKVNLVLVHGNGMNKGIWHYQVDKLFQLIPNLNYVVAPDLPNHGESTALNKGKLGHELSWFDFAKDMVKITKIDESDEFLQPNVTNILLGHSMGGYISLVAAYLEPTLFDSIICYNPVAHIDEERYSLLNMAFHLWNDRKMIFDKFPAKDGDDYKDVIFKIYKKHGFFKRFDDTVLKNMVEDDFDSNQTPQNGFINTNTEISQEFFTYFAGTPSILRAYPIFKAISTPVYHIVGDNDVASEEAVEDLRKQLKKVLHPINIEGNHILHAEKPDYFIGIINDVINEIIENSKKTGDIRYEDLNYLKLHGIDYRDDLKKKAMEHGLAEKPFPKL</sequence>
<protein>
    <submittedName>
        <fullName evidence="2">Alpha/beta-hydrolase</fullName>
    </submittedName>
</protein>
<dbReference type="GO" id="GO:0016020">
    <property type="term" value="C:membrane"/>
    <property type="evidence" value="ECO:0007669"/>
    <property type="project" value="TreeGrafter"/>
</dbReference>
<dbReference type="RefSeq" id="XP_020076059.1">
    <property type="nucleotide sequence ID" value="XM_020220151.1"/>
</dbReference>
<name>A0A1E4RI91_9ASCO</name>
<dbReference type="GeneID" id="30994701"/>
<proteinExistence type="predicted"/>
<evidence type="ECO:0000313" key="2">
    <source>
        <dbReference type="EMBL" id="ODV66992.1"/>
    </source>
</evidence>
<dbReference type="OrthoDB" id="94039at2759"/>
<reference evidence="3" key="1">
    <citation type="submission" date="2016-05" db="EMBL/GenBank/DDBJ databases">
        <title>Comparative genomics of biotechnologically important yeasts.</title>
        <authorList>
            <consortium name="DOE Joint Genome Institute"/>
            <person name="Riley R."/>
            <person name="Haridas S."/>
            <person name="Wolfe K.H."/>
            <person name="Lopes M.R."/>
            <person name="Hittinger C.T."/>
            <person name="Goker M."/>
            <person name="Salamov A."/>
            <person name="Wisecaver J."/>
            <person name="Long T.M."/>
            <person name="Aerts A.L."/>
            <person name="Barry K."/>
            <person name="Choi C."/>
            <person name="Clum A."/>
            <person name="Coughlan A.Y."/>
            <person name="Deshpande S."/>
            <person name="Douglass A.P."/>
            <person name="Hanson S.J."/>
            <person name="Klenk H.-P."/>
            <person name="Labutti K."/>
            <person name="Lapidus A."/>
            <person name="Lindquist E."/>
            <person name="Lipzen A."/>
            <person name="Meier-Kolthoff J.P."/>
            <person name="Ohm R.A."/>
            <person name="Otillar R.P."/>
            <person name="Pangilinan J."/>
            <person name="Peng Y."/>
            <person name="Rokas A."/>
            <person name="Rosa C.A."/>
            <person name="Scheuner C."/>
            <person name="Sibirny A.A."/>
            <person name="Slot J.C."/>
            <person name="Stielow J.B."/>
            <person name="Sun H."/>
            <person name="Kurtzman C.P."/>
            <person name="Blackwell M."/>
            <person name="Grigoriev I.V."/>
            <person name="Jeffries T.W."/>
        </authorList>
    </citation>
    <scope>NUCLEOTIDE SEQUENCE [LARGE SCALE GENOMIC DNA]</scope>
    <source>
        <strain evidence="3">NRRL Y-1933</strain>
    </source>
</reference>
<dbReference type="AlphaFoldDB" id="A0A1E4RI91"/>
<dbReference type="Gene3D" id="3.40.50.1820">
    <property type="entry name" value="alpha/beta hydrolase"/>
    <property type="match status" value="1"/>
</dbReference>
<dbReference type="Proteomes" id="UP000095085">
    <property type="component" value="Unassembled WGS sequence"/>
</dbReference>
<dbReference type="GO" id="GO:0016787">
    <property type="term" value="F:hydrolase activity"/>
    <property type="evidence" value="ECO:0007669"/>
    <property type="project" value="UniProtKB-KW"/>
</dbReference>
<dbReference type="InterPro" id="IPR050266">
    <property type="entry name" value="AB_hydrolase_sf"/>
</dbReference>
<dbReference type="InterPro" id="IPR000073">
    <property type="entry name" value="AB_hydrolase_1"/>
</dbReference>
<dbReference type="EMBL" id="KV454541">
    <property type="protein sequence ID" value="ODV66992.1"/>
    <property type="molecule type" value="Genomic_DNA"/>
</dbReference>
<dbReference type="STRING" id="984485.A0A1E4RI91"/>
<organism evidence="2 3">
    <name type="scientific">Hyphopichia burtonii NRRL Y-1933</name>
    <dbReference type="NCBI Taxonomy" id="984485"/>
    <lineage>
        <taxon>Eukaryota</taxon>
        <taxon>Fungi</taxon>
        <taxon>Dikarya</taxon>
        <taxon>Ascomycota</taxon>
        <taxon>Saccharomycotina</taxon>
        <taxon>Pichiomycetes</taxon>
        <taxon>Debaryomycetaceae</taxon>
        <taxon>Hyphopichia</taxon>
    </lineage>
</organism>
<dbReference type="SUPFAM" id="SSF53474">
    <property type="entry name" value="alpha/beta-Hydrolases"/>
    <property type="match status" value="1"/>
</dbReference>
<gene>
    <name evidence="2" type="ORF">HYPBUDRAFT_148760</name>
</gene>
<accession>A0A1E4RI91</accession>
<keyword evidence="3" id="KW-1185">Reference proteome</keyword>
<keyword evidence="2" id="KW-0378">Hydrolase</keyword>
<evidence type="ECO:0000313" key="3">
    <source>
        <dbReference type="Proteomes" id="UP000095085"/>
    </source>
</evidence>